<protein>
    <submittedName>
        <fullName evidence="1">Helix-turn-helix DNA binding protein</fullName>
    </submittedName>
</protein>
<evidence type="ECO:0000313" key="1">
    <source>
        <dbReference type="EMBL" id="AXQ62908.1"/>
    </source>
</evidence>
<sequence>MPRGTSKRVDAANDLRRGRMVDMWLRGHTYQEIAKELGVRSHAGIYRQIQKELRLRAQERAELADEALELQLQRIEAILQTHMKIATNPADPLAAARSARVALEAIDRLNRLLGVDQPQRHEVTVTTVDAVDREIIRLTALLTGHAEEKGVDVSDLTTLQQLAAQAEA</sequence>
<keyword evidence="2" id="KW-1185">Reference proteome</keyword>
<proteinExistence type="predicted"/>
<dbReference type="Proteomes" id="UP000263262">
    <property type="component" value="Segment"/>
</dbReference>
<dbReference type="GeneID" id="63026387"/>
<accession>A0A385DVV5</accession>
<evidence type="ECO:0000313" key="2">
    <source>
        <dbReference type="Proteomes" id="UP000263262"/>
    </source>
</evidence>
<gene>
    <name evidence="1" type="primary">1</name>
    <name evidence="1" type="ORF">SEA_ASHERTHEMAN_1</name>
</gene>
<reference evidence="1 2" key="1">
    <citation type="submission" date="2018-07" db="EMBL/GenBank/DDBJ databases">
        <authorList>
            <person name="Meiner R.S."/>
            <person name="Sylvain J.A."/>
            <person name="Moraes M."/>
            <person name="Washington J.M."/>
            <person name="Garlena R.A."/>
            <person name="Russell D.A."/>
            <person name="Pope W.H."/>
            <person name="Jacobs-Sera D."/>
            <person name="Hatfull G.F."/>
        </authorList>
    </citation>
    <scope>NUCLEOTIDE SEQUENCE [LARGE SCALE GENOMIC DNA]</scope>
</reference>
<dbReference type="RefSeq" id="YP_010001794.1">
    <property type="nucleotide sequence ID" value="NC_053237.1"/>
</dbReference>
<dbReference type="KEGG" id="vg:63026387"/>
<organism evidence="1 2">
    <name type="scientific">Gordonia phage Ashertheman</name>
    <dbReference type="NCBI Taxonomy" id="2301692"/>
    <lineage>
        <taxon>Viruses</taxon>
        <taxon>Duplodnaviria</taxon>
        <taxon>Heunggongvirae</taxon>
        <taxon>Uroviricota</taxon>
        <taxon>Caudoviricetes</taxon>
        <taxon>Stackebrandtviridae</taxon>
        <taxon>Schenleyvirinae</taxon>
        <taxon>Kroosvirus</taxon>
        <taxon>Kroosvirus ashertheman</taxon>
    </lineage>
</organism>
<dbReference type="EMBL" id="MH651168">
    <property type="protein sequence ID" value="AXQ62908.1"/>
    <property type="molecule type" value="Genomic_DNA"/>
</dbReference>
<name>A0A385DVV5_9CAUD</name>